<dbReference type="Pfam" id="PF14650">
    <property type="entry name" value="FAM75"/>
    <property type="match status" value="2"/>
</dbReference>
<gene>
    <name evidence="9" type="ORF">TREES_T100010566</name>
</gene>
<keyword evidence="3" id="KW-1133">Transmembrane helix</keyword>
<reference evidence="10" key="1">
    <citation type="submission" date="2012-07" db="EMBL/GenBank/DDBJ databases">
        <title>Genome of the Chinese tree shrew, a rising model animal genetically related to primates.</title>
        <authorList>
            <person name="Zhang G."/>
            <person name="Fan Y."/>
            <person name="Yao Y."/>
            <person name="Huang Z."/>
        </authorList>
    </citation>
    <scope>NUCLEOTIDE SEQUENCE [LARGE SCALE GENOMIC DNA]</scope>
</reference>
<evidence type="ECO:0000313" key="9">
    <source>
        <dbReference type="EMBL" id="ELW70280.1"/>
    </source>
</evidence>
<evidence type="ECO:0008006" key="11">
    <source>
        <dbReference type="Google" id="ProtNLM"/>
    </source>
</evidence>
<feature type="domain" description="SPATA31" evidence="7">
    <location>
        <begin position="551"/>
        <end position="591"/>
    </location>
</feature>
<proteinExistence type="inferred from homology"/>
<reference evidence="10" key="2">
    <citation type="journal article" date="2013" name="Nat. Commun.">
        <title>Genome of the Chinese tree shrew.</title>
        <authorList>
            <person name="Fan Y."/>
            <person name="Huang Z.Y."/>
            <person name="Cao C.C."/>
            <person name="Chen C.S."/>
            <person name="Chen Y.X."/>
            <person name="Fan D.D."/>
            <person name="He J."/>
            <person name="Hou H.L."/>
            <person name="Hu L."/>
            <person name="Hu X.T."/>
            <person name="Jiang X.T."/>
            <person name="Lai R."/>
            <person name="Lang Y.S."/>
            <person name="Liang B."/>
            <person name="Liao S.G."/>
            <person name="Mu D."/>
            <person name="Ma Y.Y."/>
            <person name="Niu Y.Y."/>
            <person name="Sun X.Q."/>
            <person name="Xia J.Q."/>
            <person name="Xiao J."/>
            <person name="Xiong Z.Q."/>
            <person name="Xu L."/>
            <person name="Yang L."/>
            <person name="Zhang Y."/>
            <person name="Zhao W."/>
            <person name="Zhao X.D."/>
            <person name="Zheng Y.T."/>
            <person name="Zhou J.M."/>
            <person name="Zhu Y.B."/>
            <person name="Zhang G.J."/>
            <person name="Wang J."/>
            <person name="Yao Y.G."/>
        </authorList>
    </citation>
    <scope>NUCLEOTIDE SEQUENCE [LARGE SCALE GENOMIC DNA]</scope>
</reference>
<feature type="region of interest" description="Disordered" evidence="6">
    <location>
        <begin position="1181"/>
        <end position="1217"/>
    </location>
</feature>
<evidence type="ECO:0000256" key="2">
    <source>
        <dbReference type="ARBA" id="ARBA00022692"/>
    </source>
</evidence>
<dbReference type="InParanoid" id="L9L515"/>
<feature type="region of interest" description="Disordered" evidence="6">
    <location>
        <begin position="180"/>
        <end position="208"/>
    </location>
</feature>
<dbReference type="PANTHER" id="PTHR21859:SF15">
    <property type="entry name" value="PROTEIN SPATA31F1-RELATED"/>
    <property type="match status" value="1"/>
</dbReference>
<sequence>MDITLITLAYSQCGYKEPMRVAWRTSQEEAEKLQKLLSVMKSQGWLPQEGNVRRLLCADPCCQICNAMALEIHHLLVGEDKISPTLLGPSQDSSGLSISSLSFEQSQELGSQNSRQLSLGSGTPKLSRLVDQKSLTQSAAQSTGAVSDQDFWAEDIRRRQGSHGPDVSQDLAALSSSELKHPVNQQKRKNNSTFVPENQARRLSQEEAEKPWELISVMKSQRWLPQEESVRRLLCADPCCQTCNAVTQEIQQLLVGEDNQVPTTLSRGSSCLEILSVSGVSFEDSLEVCSQHPREHSPASVTPTLAQYMDQKTLTQSADQSTKAVRIQHYWEEQLEEAYLIPAVPICPATMVPSRFEEPMVPMNQQEMIQSSLNLFEGNQGEQSMNSQVSLLSLNQEITDLTHPMVLHMEYPAHLPFLSPEVLRLLEVHVKKWMHFQRWGLPRRVEESLRQHMPNPPLNYHPRNNQPLCFFMNNTSQVPVHRFGTVSHQTWCSCMAGQPTQIFWVSEWSITDPQQRHHSQKVLNPMALALPSPVHEVSDGPYSLPQEQVNESGIHLQQKCSQLFCGLPSLHSESLVTTFLGPQGVSQNESPYKPLLKDPFLFKEVSFLPLLPKTPLQSAPPSFPLPPNWLSSSDHQQVQINVPFLTLAECEALEWHLLQRQLQLQSGLPDVFRRRQHAQSPMQNEPCDKAQAPETVETSWPGKPSSVLTRKLLFFPEPARRLLEFHLQKQLIHHRWGLPQKIQQSIQLLLSSNDQQTLSWGSTALTSMSVAPSTALQASEAGDLLSPIVAPVLIPMPCFFAQAKAILKSHIDSKCGQILQGKIPAQVYSSWDHRITGNLAMAPLFCIPESQPLELQAASDPDLHHQVMPWKPMAPDLQQQALPSAAAEHPKLTQPLSEGAIEKLETTLRHKYLAFLSGLPSLYYVALSRAVAPASNSQSVNAERVPGPGPIEISAQPPTQMIPSEEQCKSPGPCLQDDETCTDITEDVQHDVQVDGTMETVLLESYIHPVRPRSFSTHILIKLNFHLRKKGLEIQLGIPIRARESMEQTAAVPENISTQESLGGLNNQENPLLQELPIGLDTSHATDPEWIHCKEQLATELKAVKQNQNQPVSKTVPCGSAQWASKISQPTGDMIDTHVLCVQVESSVKNASVEELWTPEPQSPGKSKDSAQVLTLAEMREDPGKPKTGGDHGEGDAGLGLSSATEEPHAEEDHVPVGVLLNRIPQGSWRWSRSFRLADPGQHRPQYRPQFKLSGQLSGVPGKKESEKILQASQTKPNVILKPARIPNHAQPVVPQVSQGKSFLGQLIQDLCKTHILDPYPRTGPDAYPSEMVYLLTPRTGPDAYPSEMVYLLTPRLLEFHLQKQLIHHRWGLPQKIQQSIQLLLSSNDQQTLSWGSTALTSMSVAPSTALQASEAGDLLSPIVAPVLIPMPCFFAQAKAILKSHIDSKCGQILQGKIPAQVYSSWDHRITGNLAMAPLFCIPESQPLELQAASDPDLHHQVMPWKPMAPDLQQQALPSAAAEHPKLTQPLSEGAIEKLETTLRHKYLAFLSGLPSLYYVALSRAVAPASNSQSVNAERVPGPGPIEISAQPPTQMIPSEEQCKSPGPCLQDDETCTDITEDVQHEVQVESSVKNTSVEELLTQSPGKSKDSAQVLTLAEMREDPGKPKTGSKKANSEAAGSSGRVRTRSRLLEN</sequence>
<protein>
    <recommendedName>
        <fullName evidence="11">Protein FAM205A</fullName>
    </recommendedName>
</protein>
<evidence type="ECO:0000313" key="10">
    <source>
        <dbReference type="Proteomes" id="UP000011518"/>
    </source>
</evidence>
<feature type="domain" description="SPATA31-like" evidence="8">
    <location>
        <begin position="191"/>
        <end position="264"/>
    </location>
</feature>
<dbReference type="eggNOG" id="ENOG502SM6T">
    <property type="taxonomic scope" value="Eukaryota"/>
</dbReference>
<evidence type="ECO:0000256" key="1">
    <source>
        <dbReference type="ARBA" id="ARBA00004167"/>
    </source>
</evidence>
<dbReference type="FunCoup" id="L9L515">
    <property type="interactions" value="5"/>
</dbReference>
<feature type="compositionally biased region" description="Basic and acidic residues" evidence="6">
    <location>
        <begin position="1181"/>
        <end position="1195"/>
    </location>
</feature>
<evidence type="ECO:0000256" key="6">
    <source>
        <dbReference type="SAM" id="MobiDB-lite"/>
    </source>
</evidence>
<evidence type="ECO:0000256" key="5">
    <source>
        <dbReference type="ARBA" id="ARBA00035009"/>
    </source>
</evidence>
<dbReference type="GO" id="GO:0016020">
    <property type="term" value="C:membrane"/>
    <property type="evidence" value="ECO:0007669"/>
    <property type="project" value="UniProtKB-SubCell"/>
</dbReference>
<dbReference type="InterPro" id="IPR039509">
    <property type="entry name" value="SPATA31"/>
</dbReference>
<dbReference type="STRING" id="246437.L9L515"/>
<keyword evidence="2" id="KW-0812">Transmembrane</keyword>
<accession>L9L515</accession>
<evidence type="ECO:0000259" key="8">
    <source>
        <dbReference type="Pfam" id="PF15371"/>
    </source>
</evidence>
<comment type="subcellular location">
    <subcellularLocation>
        <location evidence="1">Membrane</location>
        <topology evidence="1">Single-pass membrane protein</topology>
    </subcellularLocation>
</comment>
<name>L9L515_TUPCH</name>
<dbReference type="Proteomes" id="UP000011518">
    <property type="component" value="Unassembled WGS sequence"/>
</dbReference>
<dbReference type="Pfam" id="PF15371">
    <property type="entry name" value="DUF4599"/>
    <property type="match status" value="2"/>
</dbReference>
<feature type="domain" description="SPATA31" evidence="7">
    <location>
        <begin position="613"/>
        <end position="750"/>
    </location>
</feature>
<dbReference type="EMBL" id="KB320502">
    <property type="protein sequence ID" value="ELW70280.1"/>
    <property type="molecule type" value="Genomic_DNA"/>
</dbReference>
<evidence type="ECO:0000256" key="3">
    <source>
        <dbReference type="ARBA" id="ARBA00022989"/>
    </source>
</evidence>
<feature type="compositionally biased region" description="Polar residues" evidence="6">
    <location>
        <begin position="1629"/>
        <end position="1655"/>
    </location>
</feature>
<evidence type="ECO:0000256" key="4">
    <source>
        <dbReference type="ARBA" id="ARBA00023136"/>
    </source>
</evidence>
<evidence type="ECO:0000259" key="7">
    <source>
        <dbReference type="Pfam" id="PF14650"/>
    </source>
</evidence>
<keyword evidence="4" id="KW-0472">Membrane</keyword>
<feature type="compositionally biased region" description="Basic and acidic residues" evidence="6">
    <location>
        <begin position="199"/>
        <end position="208"/>
    </location>
</feature>
<organism evidence="9 10">
    <name type="scientific">Tupaia chinensis</name>
    <name type="common">Chinese tree shrew</name>
    <name type="synonym">Tupaia belangeri chinensis</name>
    <dbReference type="NCBI Taxonomy" id="246437"/>
    <lineage>
        <taxon>Eukaryota</taxon>
        <taxon>Metazoa</taxon>
        <taxon>Chordata</taxon>
        <taxon>Craniata</taxon>
        <taxon>Vertebrata</taxon>
        <taxon>Euteleostomi</taxon>
        <taxon>Mammalia</taxon>
        <taxon>Eutheria</taxon>
        <taxon>Euarchontoglires</taxon>
        <taxon>Scandentia</taxon>
        <taxon>Tupaiidae</taxon>
        <taxon>Tupaia</taxon>
    </lineage>
</organism>
<feature type="domain" description="SPATA31-like" evidence="8">
    <location>
        <begin position="22"/>
        <end position="94"/>
    </location>
</feature>
<feature type="region of interest" description="Disordered" evidence="6">
    <location>
        <begin position="1570"/>
        <end position="1610"/>
    </location>
</feature>
<dbReference type="InterPro" id="IPR027970">
    <property type="entry name" value="SPATA31-like"/>
</dbReference>
<comment type="similarity">
    <text evidence="5">Belongs to the SPATA31 family.</text>
</comment>
<feature type="region of interest" description="Disordered" evidence="6">
    <location>
        <begin position="1627"/>
        <end position="1695"/>
    </location>
</feature>
<feature type="compositionally biased region" description="Basic and acidic residues" evidence="6">
    <location>
        <begin position="1206"/>
        <end position="1215"/>
    </location>
</feature>
<dbReference type="PANTHER" id="PTHR21859">
    <property type="entry name" value="ACROSOME-SPECIFIC PROTEIN"/>
    <property type="match status" value="1"/>
</dbReference>
<keyword evidence="10" id="KW-1185">Reference proteome</keyword>
<feature type="compositionally biased region" description="Basic residues" evidence="6">
    <location>
        <begin position="1686"/>
        <end position="1695"/>
    </location>
</feature>